<dbReference type="SUPFAM" id="SSF57625">
    <property type="entry name" value="Invertebrate chitin-binding proteins"/>
    <property type="match status" value="5"/>
</dbReference>
<feature type="region of interest" description="Disordered" evidence="6">
    <location>
        <begin position="341"/>
        <end position="366"/>
    </location>
</feature>
<feature type="domain" description="Chitin-binding type-2" evidence="7">
    <location>
        <begin position="435"/>
        <end position="478"/>
    </location>
</feature>
<feature type="compositionally biased region" description="Polar residues" evidence="6">
    <location>
        <begin position="25"/>
        <end position="35"/>
    </location>
</feature>
<feature type="compositionally biased region" description="Low complexity" evidence="6">
    <location>
        <begin position="68"/>
        <end position="78"/>
    </location>
</feature>
<feature type="domain" description="Chitin-binding type-2" evidence="7">
    <location>
        <begin position="480"/>
        <end position="533"/>
    </location>
</feature>
<evidence type="ECO:0000256" key="6">
    <source>
        <dbReference type="SAM" id="MobiDB-lite"/>
    </source>
</evidence>
<dbReference type="GO" id="GO:0008061">
    <property type="term" value="F:chitin binding"/>
    <property type="evidence" value="ECO:0007669"/>
    <property type="project" value="UniProtKB-KW"/>
</dbReference>
<dbReference type="OrthoDB" id="6436949at2759"/>
<keyword evidence="3" id="KW-0677">Repeat</keyword>
<dbReference type="PANTHER" id="PTHR23301:SF0">
    <property type="entry name" value="CHITIN-BINDING TYPE-2 DOMAIN-CONTAINING PROTEIN-RELATED"/>
    <property type="match status" value="1"/>
</dbReference>
<name>A0A4Y2MP13_ARAVE</name>
<feature type="domain" description="Chitin-binding type-2" evidence="7">
    <location>
        <begin position="666"/>
        <end position="721"/>
    </location>
</feature>
<dbReference type="PANTHER" id="PTHR23301">
    <property type="entry name" value="CHITIN BINDING PERITROPHIN-A"/>
    <property type="match status" value="1"/>
</dbReference>
<evidence type="ECO:0000256" key="2">
    <source>
        <dbReference type="ARBA" id="ARBA00022729"/>
    </source>
</evidence>
<feature type="compositionally biased region" description="Low complexity" evidence="6">
    <location>
        <begin position="158"/>
        <end position="186"/>
    </location>
</feature>
<feature type="compositionally biased region" description="Acidic residues" evidence="6">
    <location>
        <begin position="146"/>
        <end position="157"/>
    </location>
</feature>
<keyword evidence="1" id="KW-0147">Chitin-binding</keyword>
<keyword evidence="5" id="KW-0325">Glycoprotein</keyword>
<feature type="domain" description="Chitin-binding type-2" evidence="7">
    <location>
        <begin position="556"/>
        <end position="599"/>
    </location>
</feature>
<feature type="compositionally biased region" description="Polar residues" evidence="6">
    <location>
        <begin position="214"/>
        <end position="244"/>
    </location>
</feature>
<accession>A0A4Y2MP13</accession>
<evidence type="ECO:0000313" key="8">
    <source>
        <dbReference type="EMBL" id="GBN28908.1"/>
    </source>
</evidence>
<reference evidence="8 9" key="1">
    <citation type="journal article" date="2019" name="Sci. Rep.">
        <title>Orb-weaving spider Araneus ventricosus genome elucidates the spidroin gene catalogue.</title>
        <authorList>
            <person name="Kono N."/>
            <person name="Nakamura H."/>
            <person name="Ohtoshi R."/>
            <person name="Moran D.A.P."/>
            <person name="Shinohara A."/>
            <person name="Yoshida Y."/>
            <person name="Fujiwara M."/>
            <person name="Mori M."/>
            <person name="Tomita M."/>
            <person name="Arakawa K."/>
        </authorList>
    </citation>
    <scope>NUCLEOTIDE SEQUENCE [LARGE SCALE GENOMIC DNA]</scope>
</reference>
<feature type="domain" description="Chitin-binding type-2" evidence="7">
    <location>
        <begin position="601"/>
        <end position="656"/>
    </location>
</feature>
<keyword evidence="2" id="KW-0732">Signal</keyword>
<keyword evidence="9" id="KW-1185">Reference proteome</keyword>
<evidence type="ECO:0000256" key="5">
    <source>
        <dbReference type="ARBA" id="ARBA00023180"/>
    </source>
</evidence>
<comment type="caution">
    <text evidence="8">The sequence shown here is derived from an EMBL/GenBank/DDBJ whole genome shotgun (WGS) entry which is preliminary data.</text>
</comment>
<feature type="compositionally biased region" description="Polar residues" evidence="6">
    <location>
        <begin position="57"/>
        <end position="67"/>
    </location>
</feature>
<organism evidence="8 9">
    <name type="scientific">Araneus ventricosus</name>
    <name type="common">Orbweaver spider</name>
    <name type="synonym">Epeira ventricosa</name>
    <dbReference type="NCBI Taxonomy" id="182803"/>
    <lineage>
        <taxon>Eukaryota</taxon>
        <taxon>Metazoa</taxon>
        <taxon>Ecdysozoa</taxon>
        <taxon>Arthropoda</taxon>
        <taxon>Chelicerata</taxon>
        <taxon>Arachnida</taxon>
        <taxon>Araneae</taxon>
        <taxon>Araneomorphae</taxon>
        <taxon>Entelegynae</taxon>
        <taxon>Araneoidea</taxon>
        <taxon>Araneidae</taxon>
        <taxon>Araneus</taxon>
    </lineage>
</organism>
<feature type="region of interest" description="Disordered" evidence="6">
    <location>
        <begin position="107"/>
        <end position="257"/>
    </location>
</feature>
<dbReference type="Proteomes" id="UP000499080">
    <property type="component" value="Unassembled WGS sequence"/>
</dbReference>
<evidence type="ECO:0000256" key="1">
    <source>
        <dbReference type="ARBA" id="ARBA00022669"/>
    </source>
</evidence>
<proteinExistence type="predicted"/>
<evidence type="ECO:0000256" key="4">
    <source>
        <dbReference type="ARBA" id="ARBA00023157"/>
    </source>
</evidence>
<gene>
    <name evidence="8" type="ORF">AVEN_190061_1</name>
</gene>
<dbReference type="GO" id="GO:0005576">
    <property type="term" value="C:extracellular region"/>
    <property type="evidence" value="ECO:0007669"/>
    <property type="project" value="InterPro"/>
</dbReference>
<keyword evidence="4" id="KW-1015">Disulfide bond</keyword>
<dbReference type="InterPro" id="IPR002557">
    <property type="entry name" value="Chitin-bd_dom"/>
</dbReference>
<dbReference type="InterPro" id="IPR051940">
    <property type="entry name" value="Chitin_bind-dev_reg"/>
</dbReference>
<evidence type="ECO:0000256" key="3">
    <source>
        <dbReference type="ARBA" id="ARBA00022737"/>
    </source>
</evidence>
<dbReference type="Pfam" id="PF01607">
    <property type="entry name" value="CBM_14"/>
    <property type="match status" value="5"/>
</dbReference>
<dbReference type="PROSITE" id="PS50940">
    <property type="entry name" value="CHIT_BIND_II"/>
    <property type="match status" value="5"/>
</dbReference>
<sequence length="735" mass="78549">MPTSEIGSTTLQTTTIFKPSTVELSSNTEVSSTTGFRDGSIAETTGYSELSRPEGTTAGTEMSNLNIESSTAETTSSSGRITRAEDLSTFSKTTDEIPIAHKDTVTESPTTVQKKEISTPNTITIQSTTISDSNTPSIPITATDESSVEESITESESGEITSTPQPATETTLTSESSTSEKTLETTASVPKAQGSTTYRITTPERTSREDTDPTVLTTTEEISSTDKITATEDATSVQTSSLENSSEDETTVSEASSSALISETNLLTTPSAVKIQTSNSLLTSANDLPFIITKATSDTPNLTSDEEQVSSINYTDFISSFSPETESASSDTFVPISVSTTETFSTDSSSGAPGYPSTGDSFATDSTLQTPLSTLETFETTQSVPEGITVERITTPEKTTRAGTDYSTIFTTAEDYSTTEQPNTSCSCGKCRVQDPEDCARYSECVNDEYVAKQCDVGYLFSSALGGCAMAENVECDHHSEQCLKGDGFFADENDCSSYVQCYHGISYKRTCPKGLLYNPVKRTCDTNSNCGAKPVLPTSRSLEVDCDCDYCIMGDSEDCIKYYLCLDGVAYDETCSDGLLFNSETATCDYEGSATCASPSPQCSTKNGDFSVPGNCSSYHHCVGGVAYDKECAPGFHFSESSRQCEEACEAGCDPSIECPATSELPLCLDQDDFFPNPEDCHTFYECSEGEAKLAECTDGEHFNAVEQICQDPCEAMCDPDLDCFNSTSASTDS</sequence>
<dbReference type="AlphaFoldDB" id="A0A4Y2MP13"/>
<feature type="compositionally biased region" description="Polar residues" evidence="6">
    <location>
        <begin position="193"/>
        <end position="204"/>
    </location>
</feature>
<protein>
    <recommendedName>
        <fullName evidence="7">Chitin-binding type-2 domain-containing protein</fullName>
    </recommendedName>
</protein>
<feature type="compositionally biased region" description="Low complexity" evidence="6">
    <location>
        <begin position="118"/>
        <end position="135"/>
    </location>
</feature>
<feature type="region of interest" description="Disordered" evidence="6">
    <location>
        <begin position="25"/>
        <end position="86"/>
    </location>
</feature>
<feature type="non-terminal residue" evidence="8">
    <location>
        <position position="735"/>
    </location>
</feature>
<dbReference type="Gene3D" id="2.170.140.10">
    <property type="entry name" value="Chitin binding domain"/>
    <property type="match status" value="5"/>
</dbReference>
<feature type="compositionally biased region" description="Low complexity" evidence="6">
    <location>
        <begin position="341"/>
        <end position="350"/>
    </location>
</feature>
<dbReference type="SMART" id="SM00494">
    <property type="entry name" value="ChtBD2"/>
    <property type="match status" value="5"/>
</dbReference>
<evidence type="ECO:0000259" key="7">
    <source>
        <dbReference type="PROSITE" id="PS50940"/>
    </source>
</evidence>
<dbReference type="EMBL" id="BGPR01007707">
    <property type="protein sequence ID" value="GBN28908.1"/>
    <property type="molecule type" value="Genomic_DNA"/>
</dbReference>
<dbReference type="InterPro" id="IPR036508">
    <property type="entry name" value="Chitin-bd_dom_sf"/>
</dbReference>
<evidence type="ECO:0000313" key="9">
    <source>
        <dbReference type="Proteomes" id="UP000499080"/>
    </source>
</evidence>